<proteinExistence type="predicted"/>
<dbReference type="Gene3D" id="3.60.10.10">
    <property type="entry name" value="Endonuclease/exonuclease/phosphatase"/>
    <property type="match status" value="1"/>
</dbReference>
<dbReference type="Proteomes" id="UP000243519">
    <property type="component" value="Unassembled WGS sequence"/>
</dbReference>
<dbReference type="Pfam" id="PF14529">
    <property type="entry name" value="Exo_endo_phos_2"/>
    <property type="match status" value="1"/>
</dbReference>
<evidence type="ECO:0000313" key="2">
    <source>
        <dbReference type="EMBL" id="OAL73285.1"/>
    </source>
</evidence>
<keyword evidence="3" id="KW-1185">Reference proteome</keyword>
<dbReference type="SUPFAM" id="SSF56219">
    <property type="entry name" value="DNase I-like"/>
    <property type="match status" value="1"/>
</dbReference>
<evidence type="ECO:0000259" key="1">
    <source>
        <dbReference type="Pfam" id="PF14529"/>
    </source>
</evidence>
<reference evidence="2 3" key="1">
    <citation type="submission" date="2016-05" db="EMBL/GenBank/DDBJ databases">
        <title>Genome sequencing of Trichophyton violaceum CMCC(F)T3l isolated from hair.</title>
        <authorList>
            <person name="Zhan P."/>
            <person name="Tao Y."/>
            <person name="Liu W."/>
        </authorList>
    </citation>
    <scope>NUCLEOTIDE SEQUENCE [LARGE SCALE GENOMIC DNA]</scope>
    <source>
        <strain evidence="3">CMCC(F)T3l</strain>
    </source>
</reference>
<name>A0A178FN55_TRIVO</name>
<dbReference type="AlphaFoldDB" id="A0A178FN55"/>
<organism evidence="2 3">
    <name type="scientific">Trichophyton violaceum</name>
    <dbReference type="NCBI Taxonomy" id="34388"/>
    <lineage>
        <taxon>Eukaryota</taxon>
        <taxon>Fungi</taxon>
        <taxon>Dikarya</taxon>
        <taxon>Ascomycota</taxon>
        <taxon>Pezizomycotina</taxon>
        <taxon>Eurotiomycetes</taxon>
        <taxon>Eurotiomycetidae</taxon>
        <taxon>Onygenales</taxon>
        <taxon>Arthrodermataceae</taxon>
        <taxon>Trichophyton</taxon>
    </lineage>
</organism>
<dbReference type="InterPro" id="IPR005135">
    <property type="entry name" value="Endo/exonuclease/phosphatase"/>
</dbReference>
<dbReference type="EMBL" id="LHPN01000003">
    <property type="protein sequence ID" value="OAL73285.1"/>
    <property type="molecule type" value="Genomic_DNA"/>
</dbReference>
<feature type="domain" description="Endonuclease/exonuclease/phosphatase" evidence="1">
    <location>
        <begin position="129"/>
        <end position="248"/>
    </location>
</feature>
<gene>
    <name evidence="2" type="ORF">A7D00_3060</name>
</gene>
<dbReference type="InterPro" id="IPR036691">
    <property type="entry name" value="Endo/exonu/phosph_ase_sf"/>
</dbReference>
<evidence type="ECO:0000313" key="3">
    <source>
        <dbReference type="Proteomes" id="UP000243519"/>
    </source>
</evidence>
<sequence>MEYIRRNLKSWIDALRTEESINPEPVPTLSPTENPRIQKPIPYRQSQHSLTPMLRHQELRILQYNVRKLRDIVLASLFRNPQLTYLNDAATRVCFYINKRINPGTWSVSHLSKDITSLTIRNPSAGRNIHIFNVYNEVGTNTLSALADAIDRLESHKEVMVLRDFNLHHPLWSAIRRRASYGPSARDLLTIVEDFQLQLLTVPGTTTHRWQGGESTIDLTFATEDLTLRLIHCRVDSSLDYNSDYLSIAVAIDWRWQPAIPNRKRI</sequence>
<accession>A0A178FN55</accession>
<comment type="caution">
    <text evidence="2">The sequence shown here is derived from an EMBL/GenBank/DDBJ whole genome shotgun (WGS) entry which is preliminary data.</text>
</comment>
<dbReference type="GO" id="GO:0003824">
    <property type="term" value="F:catalytic activity"/>
    <property type="evidence" value="ECO:0007669"/>
    <property type="project" value="InterPro"/>
</dbReference>
<protein>
    <recommendedName>
        <fullName evidence="1">Endonuclease/exonuclease/phosphatase domain-containing protein</fullName>
    </recommendedName>
</protein>